<reference evidence="2" key="2">
    <citation type="submission" date="2019-11" db="UniProtKB">
        <authorList>
            <consortium name="WormBaseParasite"/>
        </authorList>
    </citation>
    <scope>IDENTIFICATION</scope>
    <source>
        <strain evidence="2">Puerto Rican</strain>
    </source>
</reference>
<keyword evidence="1" id="KW-1185">Reference proteome</keyword>
<dbReference type="AlphaFoldDB" id="A0A5K4F4F5"/>
<organism evidence="1 2">
    <name type="scientific">Schistosoma mansoni</name>
    <name type="common">Blood fluke</name>
    <dbReference type="NCBI Taxonomy" id="6183"/>
    <lineage>
        <taxon>Eukaryota</taxon>
        <taxon>Metazoa</taxon>
        <taxon>Spiralia</taxon>
        <taxon>Lophotrochozoa</taxon>
        <taxon>Platyhelminthes</taxon>
        <taxon>Trematoda</taxon>
        <taxon>Digenea</taxon>
        <taxon>Strigeidida</taxon>
        <taxon>Schistosomatoidea</taxon>
        <taxon>Schistosomatidae</taxon>
        <taxon>Schistosoma</taxon>
    </lineage>
</organism>
<sequence length="841" mass="93480">MLTILVHRIPKFTHTVFTFETKFSNWINGTLIGSLSLSDENSSLASCGSVQFNIVPGSNYLPVAIDGTTGTLKVIDSDYGTIKNNHNITFQVTVKNANTSLNISDDATVNILIDGKYSEEETESEITAVKRGFIVPPNTIRVTFSRVYIQDNPNYCLFDTWFIDSVIVLPPGNHSLIMNFSGPSLNNVYYGYIQYLFAYYNGTNIANNYSVNFNNLTYLNNNSSPSVFTMTSQICVSSAPANDSNDFSIMMRFKVGLFSGVSIPPIGTNLTIKMEHLSSNCPIQYDSVNFTKCPQQVEIGGIYEYSVNYFISRPIGDYVFTFTTDEYSASIGHISLTLPTTFSTYPEGYKIDTQQLVGSNFVLTTIGYVSVSNLQNPGENSTVNFCESQAIAFAGPNLAASNIITLKDTSIVNEVEKWQFFNVQLSIMPYTRAAYGIQIFTYIAGKFQVEPCSMDYLLTENNSTKKIRLITEYTVYQGRRATGTTLIGIFRNNNPWNVSYNFQIGVNLFNYPSYVLGDTVQFPIRMYSGTLTISTFVVTLPITSMVQPISTTPVSKPPVVTIEKVEPRSSQPAVNFSTVVEVRVKFVKDFVYIPVIFQLQSSSQAPGVALTSSDSNTVKNQVIPNTLTTLKLTLTLKPNVWQTIYFQLYAPGAYQEYILVRPIILSQLTSLTYISINSDSLENMVYLIIDKAYYEGIATDQTISAANELTLYIPMFTANSVRPLVNFTYNLTVNSISIFGSFIFNTTTPAAFTTAISSTCALSSPSATDVYKQMCTGGPFEFLSNMCPFERRCSFFTYWINRIVNGTAALNITNVTILTYGTDVWLSTSFSLNLTSEPRLV</sequence>
<dbReference type="Gene3D" id="2.60.40.60">
    <property type="entry name" value="Cadherins"/>
    <property type="match status" value="1"/>
</dbReference>
<accession>A0A5K4F4F5</accession>
<proteinExistence type="predicted"/>
<evidence type="ECO:0000313" key="2">
    <source>
        <dbReference type="WBParaSite" id="Smp_316220.1"/>
    </source>
</evidence>
<evidence type="ECO:0000313" key="1">
    <source>
        <dbReference type="Proteomes" id="UP000008854"/>
    </source>
</evidence>
<reference evidence="1" key="1">
    <citation type="journal article" date="2012" name="PLoS Negl. Trop. Dis.">
        <title>A systematically improved high quality genome and transcriptome of the human blood fluke Schistosoma mansoni.</title>
        <authorList>
            <person name="Protasio A.V."/>
            <person name="Tsai I.J."/>
            <person name="Babbage A."/>
            <person name="Nichol S."/>
            <person name="Hunt M."/>
            <person name="Aslett M.A."/>
            <person name="De Silva N."/>
            <person name="Velarde G.S."/>
            <person name="Anderson T.J."/>
            <person name="Clark R.C."/>
            <person name="Davidson C."/>
            <person name="Dillon G.P."/>
            <person name="Holroyd N.E."/>
            <person name="LoVerde P.T."/>
            <person name="Lloyd C."/>
            <person name="McQuillan J."/>
            <person name="Oliveira G."/>
            <person name="Otto T.D."/>
            <person name="Parker-Manuel S.J."/>
            <person name="Quail M.A."/>
            <person name="Wilson R.A."/>
            <person name="Zerlotini A."/>
            <person name="Dunne D.W."/>
            <person name="Berriman M."/>
        </authorList>
    </citation>
    <scope>NUCLEOTIDE SEQUENCE [LARGE SCALE GENOMIC DNA]</scope>
    <source>
        <strain evidence="1">Puerto Rican</strain>
    </source>
</reference>
<dbReference type="Proteomes" id="UP000008854">
    <property type="component" value="Unassembled WGS sequence"/>
</dbReference>
<protein>
    <submittedName>
        <fullName evidence="2">EGF-like domain-containing protein</fullName>
    </submittedName>
</protein>
<dbReference type="InterPro" id="IPR015919">
    <property type="entry name" value="Cadherin-like_sf"/>
</dbReference>
<dbReference type="WBParaSite" id="Smp_316220.1">
    <property type="protein sequence ID" value="Smp_316220.1"/>
    <property type="gene ID" value="Smp_316220"/>
</dbReference>
<dbReference type="GO" id="GO:0005509">
    <property type="term" value="F:calcium ion binding"/>
    <property type="evidence" value="ECO:0007669"/>
    <property type="project" value="InterPro"/>
</dbReference>
<dbReference type="CDD" id="cd11304">
    <property type="entry name" value="Cadherin_repeat"/>
    <property type="match status" value="1"/>
</dbReference>
<dbReference type="InParanoid" id="A0A5K4F4F5"/>
<dbReference type="SUPFAM" id="SSF49313">
    <property type="entry name" value="Cadherin-like"/>
    <property type="match status" value="1"/>
</dbReference>
<name>A0A5K4F4F5_SCHMA</name>
<dbReference type="GO" id="GO:0016020">
    <property type="term" value="C:membrane"/>
    <property type="evidence" value="ECO:0007669"/>
    <property type="project" value="InterPro"/>
</dbReference>